<name>A0A9Q3DWF6_9BASI</name>
<sequence length="79" mass="9120">MYGIYLPNNKDRYFTIGENKHPKFAVSPSKRQITVSKVSTVNFELEKFKSEQLNGAELSLHLSDKQESETTALLYDHKE</sequence>
<dbReference type="Proteomes" id="UP000765509">
    <property type="component" value="Unassembled WGS sequence"/>
</dbReference>
<comment type="caution">
    <text evidence="1">The sequence shown here is derived from an EMBL/GenBank/DDBJ whole genome shotgun (WGS) entry which is preliminary data.</text>
</comment>
<protein>
    <submittedName>
        <fullName evidence="1">Uncharacterized protein</fullName>
    </submittedName>
</protein>
<evidence type="ECO:0000313" key="1">
    <source>
        <dbReference type="EMBL" id="MBW0507002.1"/>
    </source>
</evidence>
<evidence type="ECO:0000313" key="2">
    <source>
        <dbReference type="Proteomes" id="UP000765509"/>
    </source>
</evidence>
<reference evidence="1" key="1">
    <citation type="submission" date="2021-03" db="EMBL/GenBank/DDBJ databases">
        <title>Draft genome sequence of rust myrtle Austropuccinia psidii MF-1, a brazilian biotype.</title>
        <authorList>
            <person name="Quecine M.C."/>
            <person name="Pachon D.M.R."/>
            <person name="Bonatelli M.L."/>
            <person name="Correr F.H."/>
            <person name="Franceschini L.M."/>
            <person name="Leite T.F."/>
            <person name="Margarido G.R.A."/>
            <person name="Almeida C.A."/>
            <person name="Ferrarezi J.A."/>
            <person name="Labate C.A."/>
        </authorList>
    </citation>
    <scope>NUCLEOTIDE SEQUENCE</scope>
    <source>
        <strain evidence="1">MF-1</strain>
    </source>
</reference>
<dbReference type="EMBL" id="AVOT02019453">
    <property type="protein sequence ID" value="MBW0507002.1"/>
    <property type="molecule type" value="Genomic_DNA"/>
</dbReference>
<organism evidence="1 2">
    <name type="scientific">Austropuccinia psidii MF-1</name>
    <dbReference type="NCBI Taxonomy" id="1389203"/>
    <lineage>
        <taxon>Eukaryota</taxon>
        <taxon>Fungi</taxon>
        <taxon>Dikarya</taxon>
        <taxon>Basidiomycota</taxon>
        <taxon>Pucciniomycotina</taxon>
        <taxon>Pucciniomycetes</taxon>
        <taxon>Pucciniales</taxon>
        <taxon>Sphaerophragmiaceae</taxon>
        <taxon>Austropuccinia</taxon>
    </lineage>
</organism>
<keyword evidence="2" id="KW-1185">Reference proteome</keyword>
<accession>A0A9Q3DWF6</accession>
<dbReference type="AlphaFoldDB" id="A0A9Q3DWF6"/>
<gene>
    <name evidence="1" type="ORF">O181_046717</name>
</gene>
<proteinExistence type="predicted"/>